<sequence length="285" mass="31176">MQPELVATVRPWGSATWTFEDTSLETQLWQVQICHSGKNAFGYQLLAMTRSALQQEGTGLQASDLKSLEAQEKVNGAPAQMGPSDPDKVGLEPWQVVLCAAGANANAALRVVELVLKFKVSKGLLTSLPALSAVFPVDGFDWPDLPAGWARKSTSEVECLKPFGALPPRGRRHVLCQLEKKEAEDSQSAEDKYDFTFFGNIYNFRDVFEAKGVQGGYVPLEDGNGGRKYVRLLQVSDTEECRAQIKTVLEDVLRGAPVYFIDATNESDNVLVQQPSVHLGESAAE</sequence>
<dbReference type="AlphaFoldDB" id="A0AA36IQE5"/>
<evidence type="ECO:0000313" key="1">
    <source>
        <dbReference type="EMBL" id="CAJ1392076.1"/>
    </source>
</evidence>
<accession>A0AA36IQE5</accession>
<evidence type="ECO:0000313" key="2">
    <source>
        <dbReference type="Proteomes" id="UP001178507"/>
    </source>
</evidence>
<proteinExistence type="predicted"/>
<keyword evidence="2" id="KW-1185">Reference proteome</keyword>
<organism evidence="1 2">
    <name type="scientific">Effrenium voratum</name>
    <dbReference type="NCBI Taxonomy" id="2562239"/>
    <lineage>
        <taxon>Eukaryota</taxon>
        <taxon>Sar</taxon>
        <taxon>Alveolata</taxon>
        <taxon>Dinophyceae</taxon>
        <taxon>Suessiales</taxon>
        <taxon>Symbiodiniaceae</taxon>
        <taxon>Effrenium</taxon>
    </lineage>
</organism>
<protein>
    <submittedName>
        <fullName evidence="1">Uncharacterized protein</fullName>
    </submittedName>
</protein>
<gene>
    <name evidence="1" type="ORF">EVOR1521_LOCUS17266</name>
</gene>
<dbReference type="EMBL" id="CAUJNA010002257">
    <property type="protein sequence ID" value="CAJ1392076.1"/>
    <property type="molecule type" value="Genomic_DNA"/>
</dbReference>
<dbReference type="Proteomes" id="UP001178507">
    <property type="component" value="Unassembled WGS sequence"/>
</dbReference>
<reference evidence="1" key="1">
    <citation type="submission" date="2023-08" db="EMBL/GenBank/DDBJ databases">
        <authorList>
            <person name="Chen Y."/>
            <person name="Shah S."/>
            <person name="Dougan E. K."/>
            <person name="Thang M."/>
            <person name="Chan C."/>
        </authorList>
    </citation>
    <scope>NUCLEOTIDE SEQUENCE</scope>
</reference>
<name>A0AA36IQE5_9DINO</name>
<comment type="caution">
    <text evidence="1">The sequence shown here is derived from an EMBL/GenBank/DDBJ whole genome shotgun (WGS) entry which is preliminary data.</text>
</comment>